<name>A0ABP3QZQ1_9ACTN</name>
<dbReference type="PRINTS" id="PR00111">
    <property type="entry name" value="ABHYDROLASE"/>
</dbReference>
<dbReference type="PANTHER" id="PTHR43194">
    <property type="entry name" value="HYDROLASE ALPHA/BETA FOLD FAMILY"/>
    <property type="match status" value="1"/>
</dbReference>
<accession>A0ABP3QZQ1</accession>
<dbReference type="SUPFAM" id="SSF53474">
    <property type="entry name" value="alpha/beta-Hydrolases"/>
    <property type="match status" value="1"/>
</dbReference>
<dbReference type="Gene3D" id="3.40.50.1820">
    <property type="entry name" value="alpha/beta hydrolase"/>
    <property type="match status" value="1"/>
</dbReference>
<evidence type="ECO:0000259" key="2">
    <source>
        <dbReference type="Pfam" id="PF00561"/>
    </source>
</evidence>
<dbReference type="InterPro" id="IPR029058">
    <property type="entry name" value="AB_hydrolase_fold"/>
</dbReference>
<comment type="caution">
    <text evidence="3">The sequence shown here is derived from an EMBL/GenBank/DDBJ whole genome shotgun (WGS) entry which is preliminary data.</text>
</comment>
<evidence type="ECO:0000313" key="4">
    <source>
        <dbReference type="Proteomes" id="UP001500668"/>
    </source>
</evidence>
<sequence>MHQTAFDKQGSQIRWTESKGIPDASRRNGGALNADARGGKDRQGSTSGGNERGGEELHGARPDVGVGQSEAGRDERCGDTRQPPLVYVHGLGSASTVYHAHVAADPRLATRRQLFVDLPGHGISDRPADFGYRLEELADALAAALDAAGVTGADIAGHSMGGAVAIVLASHRPDLVSRLVLTEANLDPNPAPKAGSSGIASYSEDDFVHGGGFAAVLDRVGPLWAATMRLADPLALHRTAVGLIHGTQPTMRHLLMDLPIDRTYLVGDRDNDLPGREELAASGVRIEVVPNAGHNIMFDNPEAFINAVAGSSRATLAG</sequence>
<organism evidence="3 4">
    <name type="scientific">Streptomyces crystallinus</name>
    <dbReference type="NCBI Taxonomy" id="68191"/>
    <lineage>
        <taxon>Bacteria</taxon>
        <taxon>Bacillati</taxon>
        <taxon>Actinomycetota</taxon>
        <taxon>Actinomycetes</taxon>
        <taxon>Kitasatosporales</taxon>
        <taxon>Streptomycetaceae</taxon>
        <taxon>Streptomyces</taxon>
    </lineage>
</organism>
<dbReference type="InterPro" id="IPR050228">
    <property type="entry name" value="Carboxylesterase_BioH"/>
</dbReference>
<evidence type="ECO:0000313" key="3">
    <source>
        <dbReference type="EMBL" id="GAA0597510.1"/>
    </source>
</evidence>
<dbReference type="Proteomes" id="UP001500668">
    <property type="component" value="Unassembled WGS sequence"/>
</dbReference>
<dbReference type="RefSeq" id="WP_344073950.1">
    <property type="nucleotide sequence ID" value="NZ_BAAACA010000014.1"/>
</dbReference>
<keyword evidence="4" id="KW-1185">Reference proteome</keyword>
<feature type="domain" description="AB hydrolase-1" evidence="2">
    <location>
        <begin position="83"/>
        <end position="191"/>
    </location>
</feature>
<dbReference type="InterPro" id="IPR000073">
    <property type="entry name" value="AB_hydrolase_1"/>
</dbReference>
<gene>
    <name evidence="3" type="ORF">GCM10010394_28860</name>
</gene>
<dbReference type="Pfam" id="PF00561">
    <property type="entry name" value="Abhydrolase_1"/>
    <property type="match status" value="1"/>
</dbReference>
<feature type="region of interest" description="Disordered" evidence="1">
    <location>
        <begin position="1"/>
        <end position="81"/>
    </location>
</feature>
<reference evidence="4" key="1">
    <citation type="journal article" date="2019" name="Int. J. Syst. Evol. Microbiol.">
        <title>The Global Catalogue of Microorganisms (GCM) 10K type strain sequencing project: providing services to taxonomists for standard genome sequencing and annotation.</title>
        <authorList>
            <consortium name="The Broad Institute Genomics Platform"/>
            <consortium name="The Broad Institute Genome Sequencing Center for Infectious Disease"/>
            <person name="Wu L."/>
            <person name="Ma J."/>
        </authorList>
    </citation>
    <scope>NUCLEOTIDE SEQUENCE [LARGE SCALE GENOMIC DNA]</scope>
    <source>
        <strain evidence="4">JCM 5067</strain>
    </source>
</reference>
<dbReference type="PANTHER" id="PTHR43194:SF5">
    <property type="entry name" value="PIMELOYL-[ACYL-CARRIER PROTEIN] METHYL ESTER ESTERASE"/>
    <property type="match status" value="1"/>
</dbReference>
<dbReference type="EMBL" id="BAAACA010000014">
    <property type="protein sequence ID" value="GAA0597510.1"/>
    <property type="molecule type" value="Genomic_DNA"/>
</dbReference>
<protein>
    <recommendedName>
        <fullName evidence="2">AB hydrolase-1 domain-containing protein</fullName>
    </recommendedName>
</protein>
<proteinExistence type="predicted"/>
<feature type="compositionally biased region" description="Basic and acidic residues" evidence="1">
    <location>
        <begin position="52"/>
        <end position="61"/>
    </location>
</feature>
<evidence type="ECO:0000256" key="1">
    <source>
        <dbReference type="SAM" id="MobiDB-lite"/>
    </source>
</evidence>